<dbReference type="GeneID" id="96874475"/>
<evidence type="ECO:0000256" key="2">
    <source>
        <dbReference type="ARBA" id="ARBA00022723"/>
    </source>
</evidence>
<keyword evidence="5 10" id="KW-0223">Dioxygenase</keyword>
<keyword evidence="3" id="KW-0227">DNA damage</keyword>
<dbReference type="SUPFAM" id="SSF51197">
    <property type="entry name" value="Clavaminate synthase-like"/>
    <property type="match status" value="1"/>
</dbReference>
<keyword evidence="11" id="KW-1185">Reference proteome</keyword>
<evidence type="ECO:0000259" key="9">
    <source>
        <dbReference type="PROSITE" id="PS51471"/>
    </source>
</evidence>
<dbReference type="InterPro" id="IPR027450">
    <property type="entry name" value="AlkB-like"/>
</dbReference>
<sequence>MEKSRKWQTVQDGKLLYLPDFIAKEEADALHSLLLHRTAWQQKSISLFGKTIPQPRLIAWYGERNYQYSGLTLEAQPMPQEIIAIKQRCEQICQSQFNSVLLNLYRDGQDSMGWHQDNEPELGVNPVIASLSLGASRMFALKHTQSGEAIRLELSHGALLVMGGTLQHYWKHALPKTKRPKEPRINLTFRTIK</sequence>
<keyword evidence="7" id="KW-0408">Iron</keyword>
<dbReference type="Pfam" id="PF13532">
    <property type="entry name" value="2OG-FeII_Oxy_2"/>
    <property type="match status" value="1"/>
</dbReference>
<dbReference type="PROSITE" id="PS51471">
    <property type="entry name" value="FE2OG_OXY"/>
    <property type="match status" value="1"/>
</dbReference>
<dbReference type="STRING" id="45658.VSVS12_03492"/>
<evidence type="ECO:0000313" key="11">
    <source>
        <dbReference type="Proteomes" id="UP000092528"/>
    </source>
</evidence>
<dbReference type="PANTHER" id="PTHR31212">
    <property type="entry name" value="ALPHA-KETOGLUTARATE-DEPENDENT DIOXYGENASE ALKB HOMOLOG 3"/>
    <property type="match status" value="1"/>
</dbReference>
<feature type="domain" description="Fe2OG dioxygenase" evidence="9">
    <location>
        <begin position="96"/>
        <end position="193"/>
    </location>
</feature>
<dbReference type="Proteomes" id="UP000092528">
    <property type="component" value="Chromosome 2"/>
</dbReference>
<dbReference type="GO" id="GO:0046872">
    <property type="term" value="F:metal ion binding"/>
    <property type="evidence" value="ECO:0007669"/>
    <property type="project" value="UniProtKB-KW"/>
</dbReference>
<evidence type="ECO:0000256" key="1">
    <source>
        <dbReference type="ARBA" id="ARBA00001954"/>
    </source>
</evidence>
<accession>A0A1C7FJV3</accession>
<dbReference type="Gene3D" id="2.60.120.590">
    <property type="entry name" value="Alpha-ketoglutarate-dependent dioxygenase AlkB-like"/>
    <property type="match status" value="1"/>
</dbReference>
<comment type="cofactor">
    <cofactor evidence="1">
        <name>Fe(2+)</name>
        <dbReference type="ChEBI" id="CHEBI:29033"/>
    </cofactor>
</comment>
<dbReference type="InterPro" id="IPR037151">
    <property type="entry name" value="AlkB-like_sf"/>
</dbReference>
<dbReference type="PATRIC" id="fig|45658.7.peg.4253"/>
<dbReference type="InterPro" id="IPR005123">
    <property type="entry name" value="Oxoglu/Fe-dep_dioxygenase_dom"/>
</dbReference>
<dbReference type="GO" id="GO:0051213">
    <property type="term" value="F:dioxygenase activity"/>
    <property type="evidence" value="ECO:0007669"/>
    <property type="project" value="UniProtKB-KW"/>
</dbReference>
<dbReference type="AlphaFoldDB" id="A0A1C7FJV3"/>
<dbReference type="PANTHER" id="PTHR31212:SF4">
    <property type="entry name" value="ALPHA-KETOGLUTARATE-DEPENDENT DIOXYGENASE ALKB HOMOLOG 3"/>
    <property type="match status" value="1"/>
</dbReference>
<dbReference type="InterPro" id="IPR032854">
    <property type="entry name" value="ALKBH3"/>
</dbReference>
<dbReference type="GO" id="GO:0006307">
    <property type="term" value="P:DNA alkylation repair"/>
    <property type="evidence" value="ECO:0007669"/>
    <property type="project" value="InterPro"/>
</dbReference>
<keyword evidence="8" id="KW-0234">DNA repair</keyword>
<dbReference type="GO" id="GO:0016787">
    <property type="term" value="F:hydrolase activity"/>
    <property type="evidence" value="ECO:0007669"/>
    <property type="project" value="UniProtKB-ARBA"/>
</dbReference>
<keyword evidence="4" id="KW-0460">Magnesium</keyword>
<dbReference type="RefSeq" id="WP_065546782.1">
    <property type="nucleotide sequence ID" value="NZ_CP016415.1"/>
</dbReference>
<dbReference type="GO" id="GO:0016705">
    <property type="term" value="F:oxidoreductase activity, acting on paired donors, with incorporation or reduction of molecular oxygen"/>
    <property type="evidence" value="ECO:0007669"/>
    <property type="project" value="UniProtKB-ARBA"/>
</dbReference>
<reference evidence="10 11" key="1">
    <citation type="submission" date="2016-07" db="EMBL/GenBank/DDBJ databases">
        <title>Genome sequencing of Vibrio scophthalmi strain VS-05, an isolated from Paralichthys olivaceus.</title>
        <authorList>
            <person name="Han H.-J."/>
        </authorList>
    </citation>
    <scope>NUCLEOTIDE SEQUENCE [LARGE SCALE GENOMIC DNA]</scope>
    <source>
        <strain evidence="10 11">VS-05</strain>
    </source>
</reference>
<dbReference type="EMBL" id="CP016415">
    <property type="protein sequence ID" value="ANU39309.1"/>
    <property type="molecule type" value="Genomic_DNA"/>
</dbReference>
<evidence type="ECO:0000256" key="4">
    <source>
        <dbReference type="ARBA" id="ARBA00022842"/>
    </source>
</evidence>
<dbReference type="GO" id="GO:0140097">
    <property type="term" value="F:catalytic activity, acting on DNA"/>
    <property type="evidence" value="ECO:0007669"/>
    <property type="project" value="UniProtKB-ARBA"/>
</dbReference>
<evidence type="ECO:0000256" key="5">
    <source>
        <dbReference type="ARBA" id="ARBA00022964"/>
    </source>
</evidence>
<gene>
    <name evidence="10" type="ORF">VSVS05_04273</name>
</gene>
<keyword evidence="6 10" id="KW-0560">Oxidoreductase</keyword>
<dbReference type="EC" id="1.14.11.-" evidence="10"/>
<name>A0A1C7FJV3_9VIBR</name>
<evidence type="ECO:0000256" key="8">
    <source>
        <dbReference type="ARBA" id="ARBA00023204"/>
    </source>
</evidence>
<organism evidence="10 11">
    <name type="scientific">Vibrio scophthalmi</name>
    <dbReference type="NCBI Taxonomy" id="45658"/>
    <lineage>
        <taxon>Bacteria</taxon>
        <taxon>Pseudomonadati</taxon>
        <taxon>Pseudomonadota</taxon>
        <taxon>Gammaproteobacteria</taxon>
        <taxon>Vibrionales</taxon>
        <taxon>Vibrionaceae</taxon>
        <taxon>Vibrio</taxon>
    </lineage>
</organism>
<dbReference type="GO" id="GO:0032451">
    <property type="term" value="F:demethylase activity"/>
    <property type="evidence" value="ECO:0007669"/>
    <property type="project" value="UniProtKB-ARBA"/>
</dbReference>
<dbReference type="FunFam" id="2.60.120.590:FF:000004">
    <property type="entry name" value="DNA oxidative demethylase ALKBH2"/>
    <property type="match status" value="1"/>
</dbReference>
<evidence type="ECO:0000256" key="3">
    <source>
        <dbReference type="ARBA" id="ARBA00022763"/>
    </source>
</evidence>
<protein>
    <submittedName>
        <fullName evidence="10">Alpha-ketoglutarate-dependent dioxygenase alkB like protein</fullName>
        <ecNumber evidence="10">1.14.11.-</ecNumber>
    </submittedName>
</protein>
<keyword evidence="2" id="KW-0479">Metal-binding</keyword>
<evidence type="ECO:0000256" key="7">
    <source>
        <dbReference type="ARBA" id="ARBA00023004"/>
    </source>
</evidence>
<proteinExistence type="predicted"/>
<evidence type="ECO:0000313" key="10">
    <source>
        <dbReference type="EMBL" id="ANU39309.1"/>
    </source>
</evidence>
<evidence type="ECO:0000256" key="6">
    <source>
        <dbReference type="ARBA" id="ARBA00023002"/>
    </source>
</evidence>